<evidence type="ECO:0000256" key="1">
    <source>
        <dbReference type="SAM" id="Phobius"/>
    </source>
</evidence>
<evidence type="ECO:0000313" key="3">
    <source>
        <dbReference type="Proteomes" id="UP000580474"/>
    </source>
</evidence>
<feature type="transmembrane region" description="Helical" evidence="1">
    <location>
        <begin position="103"/>
        <end position="130"/>
    </location>
</feature>
<accession>A0A840NLQ6</accession>
<evidence type="ECO:0000313" key="2">
    <source>
        <dbReference type="EMBL" id="MBB5071258.1"/>
    </source>
</evidence>
<protein>
    <submittedName>
        <fullName evidence="2">Membrane protein YqaA with SNARE-associated domain</fullName>
    </submittedName>
</protein>
<dbReference type="AlphaFoldDB" id="A0A840NLQ6"/>
<dbReference type="EMBL" id="JACHIV010000001">
    <property type="protein sequence ID" value="MBB5071258.1"/>
    <property type="molecule type" value="Genomic_DNA"/>
</dbReference>
<reference evidence="2 3" key="1">
    <citation type="submission" date="2020-08" db="EMBL/GenBank/DDBJ databases">
        <title>Sequencing the genomes of 1000 actinobacteria strains.</title>
        <authorList>
            <person name="Klenk H.-P."/>
        </authorList>
    </citation>
    <scope>NUCLEOTIDE SEQUENCE [LARGE SCALE GENOMIC DNA]</scope>
    <source>
        <strain evidence="2 3">DSM 45582</strain>
    </source>
</reference>
<name>A0A840NLQ6_9PSEU</name>
<keyword evidence="3" id="KW-1185">Reference proteome</keyword>
<organism evidence="2 3">
    <name type="scientific">Saccharopolyspora gloriosae</name>
    <dbReference type="NCBI Taxonomy" id="455344"/>
    <lineage>
        <taxon>Bacteria</taxon>
        <taxon>Bacillati</taxon>
        <taxon>Actinomycetota</taxon>
        <taxon>Actinomycetes</taxon>
        <taxon>Pseudonocardiales</taxon>
        <taxon>Pseudonocardiaceae</taxon>
        <taxon>Saccharopolyspora</taxon>
    </lineage>
</organism>
<keyword evidence="1" id="KW-0472">Membrane</keyword>
<sequence>MLTSIGLIATAFGMSVASALVPVISVEIFVVGLVVKSPELPWWLLALVVTVGQIGGKLLYYYAARGLIRLPRFMQRKSDPGRHPGRWAAWLERFRFSCQTRPVWAGGVLLLSATASLPPFLATCVIAGWARVPVSTFLITGLVGRFARFAALAVAPGIMIAWL</sequence>
<keyword evidence="1" id="KW-1133">Transmembrane helix</keyword>
<dbReference type="RefSeq" id="WP_343071529.1">
    <property type="nucleotide sequence ID" value="NZ_JACHIV010000001.1"/>
</dbReference>
<feature type="transmembrane region" description="Helical" evidence="1">
    <location>
        <begin position="142"/>
        <end position="162"/>
    </location>
</feature>
<proteinExistence type="predicted"/>
<comment type="caution">
    <text evidence="2">The sequence shown here is derived from an EMBL/GenBank/DDBJ whole genome shotgun (WGS) entry which is preliminary data.</text>
</comment>
<gene>
    <name evidence="2" type="ORF">BJ969_004346</name>
</gene>
<dbReference type="Proteomes" id="UP000580474">
    <property type="component" value="Unassembled WGS sequence"/>
</dbReference>
<feature type="transmembrane region" description="Helical" evidence="1">
    <location>
        <begin position="43"/>
        <end position="64"/>
    </location>
</feature>
<keyword evidence="1" id="KW-0812">Transmembrane</keyword>